<dbReference type="InterPro" id="IPR036388">
    <property type="entry name" value="WH-like_DNA-bd_sf"/>
</dbReference>
<feature type="domain" description="RNA polymerase sigma factor 70 region 4 type 2" evidence="7">
    <location>
        <begin position="138"/>
        <end position="190"/>
    </location>
</feature>
<evidence type="ECO:0000259" key="6">
    <source>
        <dbReference type="Pfam" id="PF04542"/>
    </source>
</evidence>
<dbReference type="Pfam" id="PF08281">
    <property type="entry name" value="Sigma70_r4_2"/>
    <property type="match status" value="1"/>
</dbReference>
<organism evidence="8 9">
    <name type="scientific">Geothrix oryzae</name>
    <dbReference type="NCBI Taxonomy" id="2927975"/>
    <lineage>
        <taxon>Bacteria</taxon>
        <taxon>Pseudomonadati</taxon>
        <taxon>Acidobacteriota</taxon>
        <taxon>Holophagae</taxon>
        <taxon>Holophagales</taxon>
        <taxon>Holophagaceae</taxon>
        <taxon>Geothrix</taxon>
    </lineage>
</organism>
<protein>
    <submittedName>
        <fullName evidence="8">ECF RNA polymerase sigma factor SigL</fullName>
    </submittedName>
</protein>
<evidence type="ECO:0000313" key="8">
    <source>
        <dbReference type="EMBL" id="BDU67963.1"/>
    </source>
</evidence>
<dbReference type="RefSeq" id="WP_286354589.1">
    <property type="nucleotide sequence ID" value="NZ_AP027079.1"/>
</dbReference>
<dbReference type="Gene3D" id="1.10.1740.10">
    <property type="match status" value="1"/>
</dbReference>
<dbReference type="SUPFAM" id="SSF88946">
    <property type="entry name" value="Sigma2 domain of RNA polymerase sigma factors"/>
    <property type="match status" value="1"/>
</dbReference>
<dbReference type="CDD" id="cd06171">
    <property type="entry name" value="Sigma70_r4"/>
    <property type="match status" value="1"/>
</dbReference>
<dbReference type="NCBIfam" id="TIGR02937">
    <property type="entry name" value="sigma70-ECF"/>
    <property type="match status" value="1"/>
</dbReference>
<dbReference type="EMBL" id="AP027079">
    <property type="protein sequence ID" value="BDU67963.1"/>
    <property type="molecule type" value="Genomic_DNA"/>
</dbReference>
<dbReference type="Gene3D" id="1.10.10.10">
    <property type="entry name" value="Winged helix-like DNA-binding domain superfamily/Winged helix DNA-binding domain"/>
    <property type="match status" value="1"/>
</dbReference>
<evidence type="ECO:0000256" key="1">
    <source>
        <dbReference type="ARBA" id="ARBA00010641"/>
    </source>
</evidence>
<dbReference type="Proteomes" id="UP001242010">
    <property type="component" value="Chromosome"/>
</dbReference>
<keyword evidence="9" id="KW-1185">Reference proteome</keyword>
<proteinExistence type="inferred from homology"/>
<dbReference type="Pfam" id="PF04542">
    <property type="entry name" value="Sigma70_r2"/>
    <property type="match status" value="1"/>
</dbReference>
<evidence type="ECO:0000259" key="7">
    <source>
        <dbReference type="Pfam" id="PF08281"/>
    </source>
</evidence>
<dbReference type="InterPro" id="IPR014284">
    <property type="entry name" value="RNA_pol_sigma-70_dom"/>
</dbReference>
<evidence type="ECO:0000313" key="9">
    <source>
        <dbReference type="Proteomes" id="UP001242010"/>
    </source>
</evidence>
<feature type="region of interest" description="Disordered" evidence="5">
    <location>
        <begin position="105"/>
        <end position="131"/>
    </location>
</feature>
<dbReference type="InterPro" id="IPR039425">
    <property type="entry name" value="RNA_pol_sigma-70-like"/>
</dbReference>
<reference evidence="9" key="1">
    <citation type="journal article" date="2023" name="Int. J. Syst. Evol. Microbiol.">
        <title>Mesoterricola silvestris gen. nov., sp. nov., Mesoterricola sediminis sp. nov., Geothrix oryzae sp. nov., Geothrix edaphica sp. nov., Geothrix rubra sp. nov., and Geothrix limicola sp. nov., six novel members of Acidobacteriota isolated from soils.</title>
        <authorList>
            <person name="Itoh H."/>
            <person name="Sugisawa Y."/>
            <person name="Mise K."/>
            <person name="Xu Z."/>
            <person name="Kuniyasu M."/>
            <person name="Ushijima N."/>
            <person name="Kawano K."/>
            <person name="Kobayashi E."/>
            <person name="Shiratori Y."/>
            <person name="Masuda Y."/>
            <person name="Senoo K."/>
        </authorList>
    </citation>
    <scope>NUCLEOTIDE SEQUENCE [LARGE SCALE GENOMIC DNA]</scope>
    <source>
        <strain evidence="9">Red222</strain>
    </source>
</reference>
<evidence type="ECO:0000256" key="2">
    <source>
        <dbReference type="ARBA" id="ARBA00023015"/>
    </source>
</evidence>
<dbReference type="InterPro" id="IPR013325">
    <property type="entry name" value="RNA_pol_sigma_r2"/>
</dbReference>
<dbReference type="InterPro" id="IPR013249">
    <property type="entry name" value="RNA_pol_sigma70_r4_t2"/>
</dbReference>
<dbReference type="InterPro" id="IPR013324">
    <property type="entry name" value="RNA_pol_sigma_r3/r4-like"/>
</dbReference>
<feature type="domain" description="RNA polymerase sigma-70 region 2" evidence="6">
    <location>
        <begin position="42"/>
        <end position="109"/>
    </location>
</feature>
<keyword evidence="2" id="KW-0805">Transcription regulation</keyword>
<dbReference type="PANTHER" id="PTHR43133">
    <property type="entry name" value="RNA POLYMERASE ECF-TYPE SIGMA FACTO"/>
    <property type="match status" value="1"/>
</dbReference>
<dbReference type="InterPro" id="IPR007627">
    <property type="entry name" value="RNA_pol_sigma70_r2"/>
</dbReference>
<keyword evidence="3" id="KW-0731">Sigma factor</keyword>
<keyword evidence="4" id="KW-0804">Transcription</keyword>
<dbReference type="PANTHER" id="PTHR43133:SF62">
    <property type="entry name" value="RNA POLYMERASE SIGMA FACTOR SIGZ"/>
    <property type="match status" value="1"/>
</dbReference>
<dbReference type="SUPFAM" id="SSF88659">
    <property type="entry name" value="Sigma3 and sigma4 domains of RNA polymerase sigma factors"/>
    <property type="match status" value="1"/>
</dbReference>
<evidence type="ECO:0000256" key="4">
    <source>
        <dbReference type="ARBA" id="ARBA00023163"/>
    </source>
</evidence>
<accession>A0ABN6UTA8</accession>
<gene>
    <name evidence="8" type="primary">sigL</name>
    <name evidence="8" type="ORF">GETHOR_00640</name>
</gene>
<evidence type="ECO:0000256" key="3">
    <source>
        <dbReference type="ARBA" id="ARBA00023082"/>
    </source>
</evidence>
<name>A0ABN6UTA8_9BACT</name>
<sequence length="198" mass="22019">MSVVLPLSQGPGGEPAGPEAESPEYWMAQLKAGREEALAHLMARFERPLCAFLHRRLQGEAGVVQELAQEVFLKCLQHCQRFEDGRPVAAWLFTLAANAATDHLRRRGREVSPPETFDAPDPHQASPWESVDQSRRLQALRGALDGLTPRQRAMVLAYYVHEHPVKRIALDLGCAEGTVKATLFQSLQKLRKTLGPQP</sequence>
<evidence type="ECO:0000256" key="5">
    <source>
        <dbReference type="SAM" id="MobiDB-lite"/>
    </source>
</evidence>
<comment type="similarity">
    <text evidence="1">Belongs to the sigma-70 factor family. ECF subfamily.</text>
</comment>
<feature type="region of interest" description="Disordered" evidence="5">
    <location>
        <begin position="1"/>
        <end position="22"/>
    </location>
</feature>